<dbReference type="OrthoDB" id="7692318at2759"/>
<keyword evidence="3" id="KW-1185">Reference proteome</keyword>
<dbReference type="EMBL" id="GL441503">
    <property type="protein sequence ID" value="EFN64727.1"/>
    <property type="molecule type" value="Genomic_DNA"/>
</dbReference>
<dbReference type="AlphaFoldDB" id="E2APB2"/>
<proteinExistence type="predicted"/>
<dbReference type="Pfam" id="PF14291">
    <property type="entry name" value="DUF4371"/>
    <property type="match status" value="1"/>
</dbReference>
<feature type="domain" description="DUF4371" evidence="1">
    <location>
        <begin position="1"/>
        <end position="221"/>
    </location>
</feature>
<feature type="non-terminal residue" evidence="2">
    <location>
        <position position="1"/>
    </location>
</feature>
<evidence type="ECO:0000313" key="2">
    <source>
        <dbReference type="EMBL" id="EFN64727.1"/>
    </source>
</evidence>
<dbReference type="SUPFAM" id="SSF53098">
    <property type="entry name" value="Ribonuclease H-like"/>
    <property type="match status" value="1"/>
</dbReference>
<name>E2APB2_CAMFO</name>
<evidence type="ECO:0000259" key="1">
    <source>
        <dbReference type="Pfam" id="PF14291"/>
    </source>
</evidence>
<dbReference type="InterPro" id="IPR025398">
    <property type="entry name" value="DUF4371"/>
</dbReference>
<dbReference type="InterPro" id="IPR012337">
    <property type="entry name" value="RNaseH-like_sf"/>
</dbReference>
<reference evidence="2 3" key="1">
    <citation type="journal article" date="2010" name="Science">
        <title>Genomic comparison of the ants Camponotus floridanus and Harpegnathos saltator.</title>
        <authorList>
            <person name="Bonasio R."/>
            <person name="Zhang G."/>
            <person name="Ye C."/>
            <person name="Mutti N.S."/>
            <person name="Fang X."/>
            <person name="Qin N."/>
            <person name="Donahue G."/>
            <person name="Yang P."/>
            <person name="Li Q."/>
            <person name="Li C."/>
            <person name="Zhang P."/>
            <person name="Huang Z."/>
            <person name="Berger S.L."/>
            <person name="Reinberg D."/>
            <person name="Wang J."/>
            <person name="Liebig J."/>
        </authorList>
    </citation>
    <scope>NUCLEOTIDE SEQUENCE [LARGE SCALE GENOMIC DNA]</scope>
    <source>
        <strain evidence="3">C129</strain>
    </source>
</reference>
<protein>
    <submittedName>
        <fullName evidence="2">Zinc finger MYM-type protein 1</fullName>
    </submittedName>
</protein>
<dbReference type="OMA" id="HEMSACH"/>
<dbReference type="Proteomes" id="UP000000311">
    <property type="component" value="Unassembled WGS sequence"/>
</dbReference>
<organism evidence="3">
    <name type="scientific">Camponotus floridanus</name>
    <name type="common">Florida carpenter ant</name>
    <dbReference type="NCBI Taxonomy" id="104421"/>
    <lineage>
        <taxon>Eukaryota</taxon>
        <taxon>Metazoa</taxon>
        <taxon>Ecdysozoa</taxon>
        <taxon>Arthropoda</taxon>
        <taxon>Hexapoda</taxon>
        <taxon>Insecta</taxon>
        <taxon>Pterygota</taxon>
        <taxon>Neoptera</taxon>
        <taxon>Endopterygota</taxon>
        <taxon>Hymenoptera</taxon>
        <taxon>Apocrita</taxon>
        <taxon>Aculeata</taxon>
        <taxon>Formicoidea</taxon>
        <taxon>Formicidae</taxon>
        <taxon>Formicinae</taxon>
        <taxon>Camponotus</taxon>
    </lineage>
</organism>
<dbReference type="PANTHER" id="PTHR45749:SF14">
    <property type="entry name" value="TTF-TYPE DOMAIN-CONTAINING PROTEIN"/>
    <property type="match status" value="1"/>
</dbReference>
<accession>E2APB2</accession>
<dbReference type="InParanoid" id="E2APB2"/>
<feature type="non-terminal residue" evidence="2">
    <location>
        <position position="414"/>
    </location>
</feature>
<evidence type="ECO:0000313" key="3">
    <source>
        <dbReference type="Proteomes" id="UP000000311"/>
    </source>
</evidence>
<gene>
    <name evidence="2" type="ORF">EAG_00535</name>
</gene>
<dbReference type="PANTHER" id="PTHR45749">
    <property type="match status" value="1"/>
</dbReference>
<sequence>GFNTWHNATSRIKKHSTSSLHIDSTEALAKLKTVNIIQRLSSATEKQMMNHRTALRKIFSTLKVLAKQGLPLRGINNDENSNFIQILKARAEDVSELESWLKRNGHKWLHHDVQNEILELMAAKVMSENLAEIRQAEFCALLLDETSDLSKIEQISICLRIVSQNLVSSEFFLGFYSTSSTKAETLFQIVQDVFLRFNLPLTKLRGQCYDGAANVSGKITGLQTRLREIEPRALYVHCNAHNLNLVVQDAMEGVPATRKFIGVVKDMINFVKDSPKRISQFQQLQSERESESESSTNKNLALAAYCPTRWVMRISSLKTVRANYESLMKFFMERITDCEVDSIVSAKASGYFEHMRTFEFFFFLTMIIELLDRIEILNKDLQNSELSVNDSYRKIEGVMYYINVSRDSKFEIIW</sequence>